<protein>
    <submittedName>
        <fullName evidence="3">Uncharacterized protein</fullName>
    </submittedName>
</protein>
<keyword evidence="4" id="KW-1185">Reference proteome</keyword>
<evidence type="ECO:0000256" key="2">
    <source>
        <dbReference type="SAM" id="MobiDB-lite"/>
    </source>
</evidence>
<accession>A0A6A4J2Z2</accession>
<dbReference type="AlphaFoldDB" id="A0A6A4J2Z2"/>
<reference evidence="3" key="1">
    <citation type="journal article" date="2021" name="Mol. Ecol. Resour.">
        <title>Apolygus lucorum genome provides insights into omnivorousness and mesophyll feeding.</title>
        <authorList>
            <person name="Liu Y."/>
            <person name="Liu H."/>
            <person name="Wang H."/>
            <person name="Huang T."/>
            <person name="Liu B."/>
            <person name="Yang B."/>
            <person name="Yin L."/>
            <person name="Li B."/>
            <person name="Zhang Y."/>
            <person name="Zhang S."/>
            <person name="Jiang F."/>
            <person name="Zhang X."/>
            <person name="Ren Y."/>
            <person name="Wang B."/>
            <person name="Wang S."/>
            <person name="Lu Y."/>
            <person name="Wu K."/>
            <person name="Fan W."/>
            <person name="Wang G."/>
        </authorList>
    </citation>
    <scope>NUCLEOTIDE SEQUENCE</scope>
    <source>
        <strain evidence="3">12Hb</strain>
    </source>
</reference>
<dbReference type="Proteomes" id="UP000466442">
    <property type="component" value="Linkage Group LG16"/>
</dbReference>
<organism evidence="3 4">
    <name type="scientific">Apolygus lucorum</name>
    <name type="common">Small green plant bug</name>
    <name type="synonym">Lygocoris lucorum</name>
    <dbReference type="NCBI Taxonomy" id="248454"/>
    <lineage>
        <taxon>Eukaryota</taxon>
        <taxon>Metazoa</taxon>
        <taxon>Ecdysozoa</taxon>
        <taxon>Arthropoda</taxon>
        <taxon>Hexapoda</taxon>
        <taxon>Insecta</taxon>
        <taxon>Pterygota</taxon>
        <taxon>Neoptera</taxon>
        <taxon>Paraneoptera</taxon>
        <taxon>Hemiptera</taxon>
        <taxon>Heteroptera</taxon>
        <taxon>Panheteroptera</taxon>
        <taxon>Cimicomorpha</taxon>
        <taxon>Miridae</taxon>
        <taxon>Mirini</taxon>
        <taxon>Apolygus</taxon>
    </lineage>
</organism>
<dbReference type="EMBL" id="WIXP02000016">
    <property type="protein sequence ID" value="KAF6198648.1"/>
    <property type="molecule type" value="Genomic_DNA"/>
</dbReference>
<gene>
    <name evidence="3" type="ORF">GE061_008400</name>
</gene>
<feature type="compositionally biased region" description="Basic residues" evidence="2">
    <location>
        <begin position="178"/>
        <end position="193"/>
    </location>
</feature>
<keyword evidence="1" id="KW-0175">Coiled coil</keyword>
<name>A0A6A4J2Z2_APOLU</name>
<evidence type="ECO:0000256" key="1">
    <source>
        <dbReference type="SAM" id="Coils"/>
    </source>
</evidence>
<proteinExistence type="predicted"/>
<feature type="compositionally biased region" description="Basic and acidic residues" evidence="2">
    <location>
        <begin position="74"/>
        <end position="87"/>
    </location>
</feature>
<comment type="caution">
    <text evidence="3">The sequence shown here is derived from an EMBL/GenBank/DDBJ whole genome shotgun (WGS) entry which is preliminary data.</text>
</comment>
<evidence type="ECO:0000313" key="3">
    <source>
        <dbReference type="EMBL" id="KAF6198648.1"/>
    </source>
</evidence>
<feature type="region of interest" description="Disordered" evidence="2">
    <location>
        <begin position="46"/>
        <end position="198"/>
    </location>
</feature>
<sequence>MWGNNDPEEVADAVEESLRNSNFPGEIRLLRDPKHIDHMMAAMMHKLRPKSSSSSSDSSKEGNPGVAKRKSSRHREEAKNASKDGNARRVPKTTNKIHSYKDDKPGFDSYNVFNRCKPPNTSPYPLPVKKEEHEKSAIGGTVEPPSKENVERQEKESPPAMPKKPFNCKIDGRNDKSRQKRPKNCKQRAKTRKTKLEVKRRPISRTNVEHIESRMKTYCSCSLSTKERVEMVSKELEEHLAHGKTKESRKLKDRTSTTAGEDILYSEVGDPLMTCMEGSSPQEQVDYLRTLVQMRSKKETTGHLWDSAVIFIDQGLAYNQIAKERRIWENRWGQVTSDVNDPATDAVLLTGLSLGGLMMPLRSDENPFDFTNSFIDAMMEKYPVLKKKGENKDEPDYGAVLKKFAQTFPLLITTYFVFAGSPKIKPLEVLDYGLPPVVFYQGFPCLTCQHLLEKDTNIIPFLMVGLLHNLGDMFRDSNLDQRLDMARIVWKHLKKMIDSTSLPWVCRESFCRRHNVCKNQEYHPEYLPKRLDAIHHLAMSVAKSEELYRLLVEMDAFDFRTHCPAVNSLSISIADIHYMNVFYTVAVKELKEGYERNDEEIEDDETNNSDAVDSLAVIERNMRKTEEELMMESASINDGIIRKTKKKQFVVTLEEEID</sequence>
<feature type="coiled-coil region" evidence="1">
    <location>
        <begin position="587"/>
        <end position="628"/>
    </location>
</feature>
<evidence type="ECO:0000313" key="4">
    <source>
        <dbReference type="Proteomes" id="UP000466442"/>
    </source>
</evidence>
<feature type="compositionally biased region" description="Basic and acidic residues" evidence="2">
    <location>
        <begin position="145"/>
        <end position="157"/>
    </location>
</feature>